<evidence type="ECO:0000256" key="1">
    <source>
        <dbReference type="SAM" id="MobiDB-lite"/>
    </source>
</evidence>
<sequence length="390" mass="43587">MQVSKLSTNPSKTKTPFRRGRPGRDAVAGSDERSKPPRSSSTLQHPRPHPSTHSHTHPSIEILSSTTWPPSTLERPIDYINLCSSESDAVVDHLARHAPITPARLSRKELEPSKAPSTSADEVLSDNEIEEDEIDEIDELEDDESQASTSSTPPVEVDQVDFHDSCDDDSSESSLSHVEIEDAQTPSAPASTAATVRDEEAKEQKLIRVGVMYLLGKSKKAMQRTTGLSISKITKLLQEPSAGSKKGNRRTRVLEAAQEVFDREWDEEYGSSPRSDIWANSRSVSPPSTPSSRTDQRLEPPTRHPVVERQAPPRQRLVAYKYSERQLVTYYRLWLLGVTKLEAGRRAGIVPQSGAAFFWQERLSASNKERRRRIVAIAEKEAAKAKRERR</sequence>
<evidence type="ECO:0000313" key="3">
    <source>
        <dbReference type="Proteomes" id="UP000198372"/>
    </source>
</evidence>
<feature type="region of interest" description="Disordered" evidence="1">
    <location>
        <begin position="265"/>
        <end position="309"/>
    </location>
</feature>
<feature type="region of interest" description="Disordered" evidence="1">
    <location>
        <begin position="99"/>
        <end position="201"/>
    </location>
</feature>
<keyword evidence="3" id="KW-1185">Reference proteome</keyword>
<protein>
    <submittedName>
        <fullName evidence="2">BQ2448_1023 protein</fullName>
    </submittedName>
</protein>
<feature type="compositionally biased region" description="Polar residues" evidence="1">
    <location>
        <begin position="1"/>
        <end position="14"/>
    </location>
</feature>
<gene>
    <name evidence="2" type="ORF">BQ2448_1023</name>
</gene>
<organism evidence="2 3">
    <name type="scientific">Microbotryum intermedium</name>
    <dbReference type="NCBI Taxonomy" id="269621"/>
    <lineage>
        <taxon>Eukaryota</taxon>
        <taxon>Fungi</taxon>
        <taxon>Dikarya</taxon>
        <taxon>Basidiomycota</taxon>
        <taxon>Pucciniomycotina</taxon>
        <taxon>Microbotryomycetes</taxon>
        <taxon>Microbotryales</taxon>
        <taxon>Microbotryaceae</taxon>
        <taxon>Microbotryum</taxon>
    </lineage>
</organism>
<reference evidence="3" key="1">
    <citation type="submission" date="2016-09" db="EMBL/GenBank/DDBJ databases">
        <authorList>
            <person name="Jeantristanb JTB J.-T."/>
            <person name="Ricardo R."/>
        </authorList>
    </citation>
    <scope>NUCLEOTIDE SEQUENCE [LARGE SCALE GENOMIC DNA]</scope>
</reference>
<feature type="compositionally biased region" description="Low complexity" evidence="1">
    <location>
        <begin position="185"/>
        <end position="195"/>
    </location>
</feature>
<dbReference type="AlphaFoldDB" id="A0A238F4J3"/>
<dbReference type="EMBL" id="FMSP01000003">
    <property type="protein sequence ID" value="SCV68902.1"/>
    <property type="molecule type" value="Genomic_DNA"/>
</dbReference>
<accession>A0A238F4J3</accession>
<name>A0A238F4J3_9BASI</name>
<dbReference type="Proteomes" id="UP000198372">
    <property type="component" value="Unassembled WGS sequence"/>
</dbReference>
<feature type="compositionally biased region" description="Basic residues" evidence="1">
    <location>
        <begin position="46"/>
        <end position="56"/>
    </location>
</feature>
<feature type="region of interest" description="Disordered" evidence="1">
    <location>
        <begin position="1"/>
        <end position="74"/>
    </location>
</feature>
<evidence type="ECO:0000313" key="2">
    <source>
        <dbReference type="EMBL" id="SCV68902.1"/>
    </source>
</evidence>
<dbReference type="OrthoDB" id="10391356at2759"/>
<feature type="compositionally biased region" description="Low complexity" evidence="1">
    <location>
        <begin position="281"/>
        <end position="293"/>
    </location>
</feature>
<feature type="compositionally biased region" description="Acidic residues" evidence="1">
    <location>
        <begin position="123"/>
        <end position="145"/>
    </location>
</feature>
<feature type="compositionally biased region" description="Basic and acidic residues" evidence="1">
    <location>
        <begin position="294"/>
        <end position="307"/>
    </location>
</feature>
<proteinExistence type="predicted"/>